<dbReference type="Pfam" id="PF01296">
    <property type="entry name" value="Galanin"/>
    <property type="match status" value="1"/>
</dbReference>
<dbReference type="GO" id="GO:0030141">
    <property type="term" value="C:secretory granule"/>
    <property type="evidence" value="ECO:0007669"/>
    <property type="project" value="TreeGrafter"/>
</dbReference>
<evidence type="ECO:0000256" key="1">
    <source>
        <dbReference type="ARBA" id="ARBA00004613"/>
    </source>
</evidence>
<evidence type="ECO:0000256" key="2">
    <source>
        <dbReference type="ARBA" id="ARBA00006871"/>
    </source>
</evidence>
<dbReference type="PANTHER" id="PTHR16839">
    <property type="entry name" value="GALANIN"/>
    <property type="match status" value="1"/>
</dbReference>
<dbReference type="CTD" id="100538216"/>
<gene>
    <name evidence="10" type="primary">gall</name>
</gene>
<dbReference type="GO" id="GO:0007218">
    <property type="term" value="P:neuropeptide signaling pathway"/>
    <property type="evidence" value="ECO:0007669"/>
    <property type="project" value="UniProtKB-KW"/>
</dbReference>
<dbReference type="Pfam" id="PF06540">
    <property type="entry name" value="GMAP"/>
    <property type="match status" value="1"/>
</dbReference>
<name>A0A8C7NPK0_ONCMY</name>
<dbReference type="InterPro" id="IPR008174">
    <property type="entry name" value="Galanin"/>
</dbReference>
<proteinExistence type="inferred from homology"/>
<dbReference type="Proteomes" id="UP000694395">
    <property type="component" value="Chromosome 20"/>
</dbReference>
<comment type="similarity">
    <text evidence="2">Belongs to the galanin family.</text>
</comment>
<dbReference type="GO" id="GO:0005184">
    <property type="term" value="F:neuropeptide hormone activity"/>
    <property type="evidence" value="ECO:0007669"/>
    <property type="project" value="TreeGrafter"/>
</dbReference>
<evidence type="ECO:0000256" key="8">
    <source>
        <dbReference type="ARBA" id="ARBA00023320"/>
    </source>
</evidence>
<keyword evidence="11" id="KW-1185">Reference proteome</keyword>
<evidence type="ECO:0000256" key="4">
    <source>
        <dbReference type="ARBA" id="ARBA00022525"/>
    </source>
</evidence>
<keyword evidence="5" id="KW-0165">Cleavage on pair of basic residues</keyword>
<reference evidence="10" key="3">
    <citation type="submission" date="2025-09" db="UniProtKB">
        <authorList>
            <consortium name="Ensembl"/>
        </authorList>
    </citation>
    <scope>IDENTIFICATION</scope>
</reference>
<protein>
    <recommendedName>
        <fullName evidence="3">Galanin peptides</fullName>
    </recommendedName>
</protein>
<reference evidence="10" key="2">
    <citation type="submission" date="2025-08" db="UniProtKB">
        <authorList>
            <consortium name="Ensembl"/>
        </authorList>
    </citation>
    <scope>IDENTIFICATION</scope>
</reference>
<sequence>MFPKLDPGQRVTNTATIKMQRRETILCAFLVLFGQLSESSGISVMGSEKRGWTLNSAGYLLGPYAQRTLTVRHRPLLGKRSVWEDDVKPFQNSEYKSVIDDAYVQAFLDFITYLRLKEIGEMEDLSTHYLAETKS</sequence>
<dbReference type="PROSITE" id="PS00861">
    <property type="entry name" value="GALANIN"/>
    <property type="match status" value="1"/>
</dbReference>
<dbReference type="RefSeq" id="XP_036811493.1">
    <property type="nucleotide sequence ID" value="XM_036955598.1"/>
</dbReference>
<keyword evidence="7" id="KW-0732">Signal</keyword>
<keyword evidence="8" id="KW-0527">Neuropeptide</keyword>
<dbReference type="SMART" id="SM00071">
    <property type="entry name" value="Galanin"/>
    <property type="match status" value="1"/>
</dbReference>
<evidence type="ECO:0000313" key="10">
    <source>
        <dbReference type="Ensembl" id="ENSOMYP00000010812.2"/>
    </source>
</evidence>
<dbReference type="GeneTree" id="ENSGT00990000204711"/>
<dbReference type="GO" id="GO:0005615">
    <property type="term" value="C:extracellular space"/>
    <property type="evidence" value="ECO:0007669"/>
    <property type="project" value="TreeGrafter"/>
</dbReference>
<dbReference type="InterPro" id="IPR013068">
    <property type="entry name" value="GMAP"/>
</dbReference>
<evidence type="ECO:0000259" key="9">
    <source>
        <dbReference type="PROSITE" id="PS00861"/>
    </source>
</evidence>
<dbReference type="GO" id="GO:0031763">
    <property type="term" value="F:galanin receptor binding"/>
    <property type="evidence" value="ECO:0007669"/>
    <property type="project" value="TreeGrafter"/>
</dbReference>
<organism evidence="10 11">
    <name type="scientific">Oncorhynchus mykiss</name>
    <name type="common">Rainbow trout</name>
    <name type="synonym">Salmo gairdneri</name>
    <dbReference type="NCBI Taxonomy" id="8022"/>
    <lineage>
        <taxon>Eukaryota</taxon>
        <taxon>Metazoa</taxon>
        <taxon>Chordata</taxon>
        <taxon>Craniata</taxon>
        <taxon>Vertebrata</taxon>
        <taxon>Euteleostomi</taxon>
        <taxon>Actinopterygii</taxon>
        <taxon>Neopterygii</taxon>
        <taxon>Teleostei</taxon>
        <taxon>Protacanthopterygii</taxon>
        <taxon>Salmoniformes</taxon>
        <taxon>Salmonidae</taxon>
        <taxon>Salmoninae</taxon>
        <taxon>Oncorhynchus</taxon>
    </lineage>
</organism>
<dbReference type="AlphaFoldDB" id="A0A8C7NPK0"/>
<evidence type="ECO:0000256" key="7">
    <source>
        <dbReference type="ARBA" id="ARBA00022729"/>
    </source>
</evidence>
<feature type="domain" description="Galanin" evidence="9">
    <location>
        <begin position="51"/>
        <end position="63"/>
    </location>
</feature>
<reference evidence="10" key="1">
    <citation type="submission" date="2020-07" db="EMBL/GenBank/DDBJ databases">
        <title>A long reads based de novo assembly of the rainbow trout Arlee double haploid line genome.</title>
        <authorList>
            <person name="Gao G."/>
            <person name="Palti Y."/>
        </authorList>
    </citation>
    <scope>NUCLEOTIDE SEQUENCE [LARGE SCALE GENOMIC DNA]</scope>
</reference>
<dbReference type="Ensembl" id="ENSOMYT00000011988.2">
    <property type="protein sequence ID" value="ENSOMYP00000010812.2"/>
    <property type="gene ID" value="ENSOMYG00000005446.2"/>
</dbReference>
<keyword evidence="4" id="KW-0964">Secreted</keyword>
<dbReference type="GeneID" id="110499576"/>
<evidence type="ECO:0000256" key="6">
    <source>
        <dbReference type="ARBA" id="ARBA00022702"/>
    </source>
</evidence>
<evidence type="ECO:0000313" key="11">
    <source>
        <dbReference type="Proteomes" id="UP000694395"/>
    </source>
</evidence>
<dbReference type="OrthoDB" id="8721537at2759"/>
<dbReference type="PANTHER" id="PTHR16839:SF1">
    <property type="entry name" value="GALANIN PEPTIDES"/>
    <property type="match status" value="1"/>
</dbReference>
<evidence type="ECO:0000256" key="3">
    <source>
        <dbReference type="ARBA" id="ARBA00019079"/>
    </source>
</evidence>
<dbReference type="InterPro" id="IPR008175">
    <property type="entry name" value="Galanin_pre"/>
</dbReference>
<evidence type="ECO:0000256" key="5">
    <source>
        <dbReference type="ARBA" id="ARBA00022685"/>
    </source>
</evidence>
<comment type="subcellular location">
    <subcellularLocation>
        <location evidence="1">Secreted</location>
    </subcellularLocation>
</comment>
<accession>A0A8C7NPK0</accession>
<keyword evidence="6" id="KW-0372">Hormone</keyword>